<dbReference type="PROSITE" id="PS50005">
    <property type="entry name" value="TPR"/>
    <property type="match status" value="2"/>
</dbReference>
<dbReference type="InterPro" id="IPR019734">
    <property type="entry name" value="TPR_rpt"/>
</dbReference>
<evidence type="ECO:0000313" key="3">
    <source>
        <dbReference type="EMBL" id="KAA6319498.1"/>
    </source>
</evidence>
<dbReference type="SUPFAM" id="SSF48452">
    <property type="entry name" value="TPR-like"/>
    <property type="match status" value="1"/>
</dbReference>
<keyword evidence="1" id="KW-0677">Repeat</keyword>
<reference evidence="3" key="1">
    <citation type="submission" date="2019-03" db="EMBL/GenBank/DDBJ databases">
        <title>Single cell metagenomics reveals metabolic interactions within the superorganism composed of flagellate Streblomastix strix and complex community of Bacteroidetes bacteria on its surface.</title>
        <authorList>
            <person name="Treitli S.C."/>
            <person name="Kolisko M."/>
            <person name="Husnik F."/>
            <person name="Keeling P."/>
            <person name="Hampl V."/>
        </authorList>
    </citation>
    <scope>NUCLEOTIDE SEQUENCE</scope>
    <source>
        <strain evidence="3">STM</strain>
    </source>
</reference>
<organism evidence="3">
    <name type="scientific">termite gut metagenome</name>
    <dbReference type="NCBI Taxonomy" id="433724"/>
    <lineage>
        <taxon>unclassified sequences</taxon>
        <taxon>metagenomes</taxon>
        <taxon>organismal metagenomes</taxon>
    </lineage>
</organism>
<dbReference type="AlphaFoldDB" id="A0A5J4QET1"/>
<dbReference type="SMART" id="SM00028">
    <property type="entry name" value="TPR"/>
    <property type="match status" value="2"/>
</dbReference>
<proteinExistence type="predicted"/>
<sequence>MKRLLLLMVLLTTICFSFAQVKNVKEAKSIAGGTSPDLRKAEDLIGKALIDPTTKDDPNTWNIAGYVQKRINEKEMENAYLKKNYDTLKAYNSTLNMYNYFLKCDDLAQIPDAKGKIKNKFRKENLATLLIERPNLINGGIIYFNKNNDKKALEFFATYIDAASHPMFESQNFLVKDTMISQVAYFASLTAIRMEDYPSVIKYALYGENDKETGKFVLEYLATAYKTQNDTIQWIDVLKKGAKKYPDHPFFYGHLIDYYNNQNQYDEAMKIVDEMLKIHPTNAFYLYVKGYLCHNTKDYDNAIEYYKKTIEIDADYAEAYSNLGLIYCLRAQEYAEKSTIVDVKSAKYKEEQAVMRKFYEEAKPYYERARLLKPDQKELWLQGLYRIYYNLNMGKEFDEIEKLM</sequence>
<name>A0A5J4QET1_9ZZZZ</name>
<dbReference type="InterPro" id="IPR011990">
    <property type="entry name" value="TPR-like_helical_dom_sf"/>
</dbReference>
<protein>
    <submittedName>
        <fullName evidence="3">Uncharacterized protein</fullName>
    </submittedName>
</protein>
<dbReference type="PANTHER" id="PTHR44943">
    <property type="entry name" value="CELLULOSE SYNTHASE OPERON PROTEIN C"/>
    <property type="match status" value="1"/>
</dbReference>
<comment type="caution">
    <text evidence="3">The sequence shown here is derived from an EMBL/GenBank/DDBJ whole genome shotgun (WGS) entry which is preliminary data.</text>
</comment>
<gene>
    <name evidence="3" type="ORF">EZS27_030617</name>
</gene>
<dbReference type="InterPro" id="IPR051685">
    <property type="entry name" value="Ycf3/AcsC/BcsC/TPR_MFPF"/>
</dbReference>
<dbReference type="Gene3D" id="1.25.40.10">
    <property type="entry name" value="Tetratricopeptide repeat domain"/>
    <property type="match status" value="1"/>
</dbReference>
<dbReference type="Pfam" id="PF13414">
    <property type="entry name" value="TPR_11"/>
    <property type="match status" value="1"/>
</dbReference>
<dbReference type="EMBL" id="SNRY01003861">
    <property type="protein sequence ID" value="KAA6319498.1"/>
    <property type="molecule type" value="Genomic_DNA"/>
</dbReference>
<keyword evidence="2" id="KW-0802">TPR repeat</keyword>
<accession>A0A5J4QET1</accession>
<dbReference type="PANTHER" id="PTHR44943:SF8">
    <property type="entry name" value="TPR REPEAT-CONTAINING PROTEIN MJ0263"/>
    <property type="match status" value="1"/>
</dbReference>
<evidence type="ECO:0000256" key="2">
    <source>
        <dbReference type="ARBA" id="ARBA00022803"/>
    </source>
</evidence>
<evidence type="ECO:0000256" key="1">
    <source>
        <dbReference type="ARBA" id="ARBA00022737"/>
    </source>
</evidence>